<accession>A0A0F9UV39</accession>
<name>A0A0F9UV39_9ZZZZ</name>
<dbReference type="AlphaFoldDB" id="A0A0F9UV39"/>
<reference evidence="1" key="1">
    <citation type="journal article" date="2015" name="Nature">
        <title>Complex archaea that bridge the gap between prokaryotes and eukaryotes.</title>
        <authorList>
            <person name="Spang A."/>
            <person name="Saw J.H."/>
            <person name="Jorgensen S.L."/>
            <person name="Zaremba-Niedzwiedzka K."/>
            <person name="Martijn J."/>
            <person name="Lind A.E."/>
            <person name="van Eijk R."/>
            <person name="Schleper C."/>
            <person name="Guy L."/>
            <person name="Ettema T.J."/>
        </authorList>
    </citation>
    <scope>NUCLEOTIDE SEQUENCE</scope>
</reference>
<organism evidence="1">
    <name type="scientific">marine sediment metagenome</name>
    <dbReference type="NCBI Taxonomy" id="412755"/>
    <lineage>
        <taxon>unclassified sequences</taxon>
        <taxon>metagenomes</taxon>
        <taxon>ecological metagenomes</taxon>
    </lineage>
</organism>
<gene>
    <name evidence="1" type="ORF">LCGC14_0174780</name>
</gene>
<sequence length="150" mass="17498">MRFNRTSSSQIQTIEKGKHGNTQHHLIRFTDTYEGDAAFVLAPFLRLYGVEAPISTHKTKSPYITESIIHIHRNCGISPKVECTIYAHSQAYYAVTEAQWDFAKRKEAQIRRKVERLDASRMKRLRRGRQLENYTLEEDAPELFFELPKA</sequence>
<proteinExistence type="predicted"/>
<evidence type="ECO:0000313" key="1">
    <source>
        <dbReference type="EMBL" id="KKN95609.1"/>
    </source>
</evidence>
<comment type="caution">
    <text evidence="1">The sequence shown here is derived from an EMBL/GenBank/DDBJ whole genome shotgun (WGS) entry which is preliminary data.</text>
</comment>
<dbReference type="EMBL" id="LAZR01000069">
    <property type="protein sequence ID" value="KKN95609.1"/>
    <property type="molecule type" value="Genomic_DNA"/>
</dbReference>
<protein>
    <submittedName>
        <fullName evidence="1">Uncharacterized protein</fullName>
    </submittedName>
</protein>